<comment type="caution">
    <text evidence="1">The sequence shown here is derived from an EMBL/GenBank/DDBJ whole genome shotgun (WGS) entry which is preliminary data.</text>
</comment>
<reference evidence="1 2" key="1">
    <citation type="submission" date="2014-01" db="EMBL/GenBank/DDBJ databases">
        <authorList>
            <person name="Dobos K."/>
            <person name="Lenaerts A."/>
            <person name="Ordway D."/>
            <person name="DeGroote M.A."/>
            <person name="Parker T."/>
            <person name="Sizemore C."/>
            <person name="Tallon L.J."/>
            <person name="Sadzewicz L.K."/>
            <person name="Sengamalay N."/>
            <person name="Fraser C.M."/>
            <person name="Hine E."/>
            <person name="Shefchek K.A."/>
            <person name="Das S.P."/>
            <person name="Tettelin H."/>
        </authorList>
    </citation>
    <scope>NUCLEOTIDE SEQUENCE [LARGE SCALE GENOMIC DNA]</scope>
    <source>
        <strain evidence="1 2">Harvey</strain>
    </source>
</reference>
<evidence type="ECO:0000313" key="1">
    <source>
        <dbReference type="EMBL" id="EUA93461.1"/>
    </source>
</evidence>
<keyword evidence="1" id="KW-0378">Hydrolase</keyword>
<protein>
    <submittedName>
        <fullName evidence="1">Hydrolase domain protein</fullName>
    </submittedName>
</protein>
<proteinExistence type="predicted"/>
<dbReference type="GO" id="GO:0016787">
    <property type="term" value="F:hydrolase activity"/>
    <property type="evidence" value="ECO:0007669"/>
    <property type="project" value="UniProtKB-KW"/>
</dbReference>
<accession>A0ABN0R960</accession>
<dbReference type="Proteomes" id="UP000020681">
    <property type="component" value="Unassembled WGS sequence"/>
</dbReference>
<sequence>MACCAGVTDSFPDDLTRLTEFDLLAENAEQAGVTGPLPEVERIEVGAAETRISALRWGGRARG</sequence>
<gene>
    <name evidence="1" type="ORF">I551_0145</name>
</gene>
<keyword evidence="2" id="KW-1185">Reference proteome</keyword>
<dbReference type="EMBL" id="JAOL01000062">
    <property type="protein sequence ID" value="EUA93461.1"/>
    <property type="molecule type" value="Genomic_DNA"/>
</dbReference>
<name>A0ABN0R960_MYCUL</name>
<organism evidence="1 2">
    <name type="scientific">Mycobacterium ulcerans str. Harvey</name>
    <dbReference type="NCBI Taxonomy" id="1299332"/>
    <lineage>
        <taxon>Bacteria</taxon>
        <taxon>Bacillati</taxon>
        <taxon>Actinomycetota</taxon>
        <taxon>Actinomycetes</taxon>
        <taxon>Mycobacteriales</taxon>
        <taxon>Mycobacteriaceae</taxon>
        <taxon>Mycobacterium</taxon>
        <taxon>Mycobacterium ulcerans group</taxon>
    </lineage>
</organism>
<evidence type="ECO:0000313" key="2">
    <source>
        <dbReference type="Proteomes" id="UP000020681"/>
    </source>
</evidence>